<dbReference type="RefSeq" id="XP_010756152.1">
    <property type="nucleotide sequence ID" value="XM_010757850.1"/>
</dbReference>
<feature type="compositionally biased region" description="Polar residues" evidence="1">
    <location>
        <begin position="10"/>
        <end position="21"/>
    </location>
</feature>
<protein>
    <submittedName>
        <fullName evidence="2">Uncharacterized protein</fullName>
    </submittedName>
</protein>
<evidence type="ECO:0000313" key="2">
    <source>
        <dbReference type="EMBL" id="EEH44882.2"/>
    </source>
</evidence>
<feature type="region of interest" description="Disordered" evidence="1">
    <location>
        <begin position="1"/>
        <end position="33"/>
    </location>
</feature>
<evidence type="ECO:0000256" key="1">
    <source>
        <dbReference type="SAM" id="MobiDB-lite"/>
    </source>
</evidence>
<organism evidence="2 3">
    <name type="scientific">Paracoccidioides brasiliensis (strain Pb18)</name>
    <dbReference type="NCBI Taxonomy" id="502780"/>
    <lineage>
        <taxon>Eukaryota</taxon>
        <taxon>Fungi</taxon>
        <taxon>Dikarya</taxon>
        <taxon>Ascomycota</taxon>
        <taxon>Pezizomycotina</taxon>
        <taxon>Eurotiomycetes</taxon>
        <taxon>Eurotiomycetidae</taxon>
        <taxon>Onygenales</taxon>
        <taxon>Ajellomycetaceae</taxon>
        <taxon>Paracoccidioides</taxon>
    </lineage>
</organism>
<reference evidence="2 3" key="1">
    <citation type="journal article" date="2011" name="PLoS Genet.">
        <title>Comparative genomic analysis of human fungal pathogens causing paracoccidioidomycosis.</title>
        <authorList>
            <person name="Desjardins C.A."/>
            <person name="Champion M.D."/>
            <person name="Holder J.W."/>
            <person name="Muszewska A."/>
            <person name="Goldberg J."/>
            <person name="Bailao A.M."/>
            <person name="Brigido M.M."/>
            <person name="Ferreira M.E."/>
            <person name="Garcia A.M."/>
            <person name="Grynberg M."/>
            <person name="Gujja S."/>
            <person name="Heiman D.I."/>
            <person name="Henn M.R."/>
            <person name="Kodira C.D."/>
            <person name="Leon-Narvaez H."/>
            <person name="Longo L.V."/>
            <person name="Ma L.J."/>
            <person name="Malavazi I."/>
            <person name="Matsuo A.L."/>
            <person name="Morais F.V."/>
            <person name="Pereira M."/>
            <person name="Rodriguez-Brito S."/>
            <person name="Sakthikumar S."/>
            <person name="Salem-Izacc S.M."/>
            <person name="Sykes S.M."/>
            <person name="Teixeira M.M."/>
            <person name="Vallejo M.C."/>
            <person name="Walter M.E."/>
            <person name="Yandava C."/>
            <person name="Young S."/>
            <person name="Zeng Q."/>
            <person name="Zucker J."/>
            <person name="Felipe M.S."/>
            <person name="Goldman G.H."/>
            <person name="Haas B.J."/>
            <person name="McEwen J.G."/>
            <person name="Nino-Vega G."/>
            <person name="Puccia R."/>
            <person name="San-Blas G."/>
            <person name="Soares C.M."/>
            <person name="Birren B.W."/>
            <person name="Cuomo C.A."/>
        </authorList>
    </citation>
    <scope>NUCLEOTIDE SEQUENCE [LARGE SCALE GENOMIC DNA]</scope>
    <source>
        <strain evidence="2 3">Pb18</strain>
    </source>
</reference>
<dbReference type="KEGG" id="pbn:PADG_01171"/>
<name>C1FZE5_PARBD</name>
<keyword evidence="3" id="KW-1185">Reference proteome</keyword>
<dbReference type="OrthoDB" id="10648924at2759"/>
<gene>
    <name evidence="2" type="ORF">PADG_01171</name>
</gene>
<sequence>MPAANKTKGNDQASFIDQNGGKSLGSFDHGSLVTTGPHKSVQWLLPSTGQHESQRVCRLRAYQVRGPRSMDQPVRPTGSTCFQHGNLNHWDLLLLYLSTGHRTPSFGQCAIDCTM</sequence>
<dbReference type="InParanoid" id="C1FZE5"/>
<dbReference type="VEuPathDB" id="FungiDB:PADG_01171"/>
<accession>C1FZE5</accession>
<proteinExistence type="predicted"/>
<evidence type="ECO:0000313" key="3">
    <source>
        <dbReference type="Proteomes" id="UP000001628"/>
    </source>
</evidence>
<dbReference type="AlphaFoldDB" id="C1FZE5"/>
<dbReference type="GeneID" id="22580887"/>
<dbReference type="EMBL" id="KN275957">
    <property type="protein sequence ID" value="EEH44882.2"/>
    <property type="molecule type" value="Genomic_DNA"/>
</dbReference>
<dbReference type="HOGENOM" id="CLU_2109763_0_0_1"/>
<dbReference type="Proteomes" id="UP000001628">
    <property type="component" value="Unassembled WGS sequence"/>
</dbReference>